<name>A0AAW4MWM2_9FIRM</name>
<dbReference type="RefSeq" id="WP_022425435.1">
    <property type="nucleotide sequence ID" value="NZ_JAHOEB010000066.1"/>
</dbReference>
<dbReference type="PANTHER" id="PTHR30222:SF17">
    <property type="entry name" value="SPERMIDINE_PUTRESCINE-BINDING PERIPLASMIC PROTEIN"/>
    <property type="match status" value="1"/>
</dbReference>
<comment type="subcellular location">
    <subcellularLocation>
        <location evidence="1">Periplasm</location>
    </subcellularLocation>
</comment>
<dbReference type="InterPro" id="IPR001188">
    <property type="entry name" value="Sperm_putr-bd"/>
</dbReference>
<keyword evidence="2" id="KW-0813">Transport</keyword>
<dbReference type="PROSITE" id="PS51257">
    <property type="entry name" value="PROKAR_LIPOPROTEIN"/>
    <property type="match status" value="1"/>
</dbReference>
<dbReference type="PANTHER" id="PTHR30222">
    <property type="entry name" value="SPERMIDINE/PUTRESCINE-BINDING PERIPLASMIC PROTEIN"/>
    <property type="match status" value="1"/>
</dbReference>
<dbReference type="Gene3D" id="3.40.190.10">
    <property type="entry name" value="Periplasmic binding protein-like II"/>
    <property type="match status" value="2"/>
</dbReference>
<dbReference type="EMBL" id="JAHOEL010000063">
    <property type="protein sequence ID" value="MBV3393331.1"/>
    <property type="molecule type" value="Genomic_DNA"/>
</dbReference>
<protein>
    <submittedName>
        <fullName evidence="6">ABC transporter substrate-binding protein</fullName>
    </submittedName>
</protein>
<dbReference type="AlphaFoldDB" id="A0AAW4MWM2"/>
<evidence type="ECO:0000313" key="8">
    <source>
        <dbReference type="Proteomes" id="UP001196408"/>
    </source>
</evidence>
<keyword evidence="9" id="KW-1185">Reference proteome</keyword>
<dbReference type="Proteomes" id="UP001197492">
    <property type="component" value="Unassembled WGS sequence"/>
</dbReference>
<evidence type="ECO:0000256" key="4">
    <source>
        <dbReference type="ARBA" id="ARBA00022764"/>
    </source>
</evidence>
<evidence type="ECO:0000256" key="5">
    <source>
        <dbReference type="PIRSR" id="PIRSR019574-1"/>
    </source>
</evidence>
<evidence type="ECO:0000256" key="2">
    <source>
        <dbReference type="ARBA" id="ARBA00022448"/>
    </source>
</evidence>
<dbReference type="GO" id="GO:0019808">
    <property type="term" value="F:polyamine binding"/>
    <property type="evidence" value="ECO:0007669"/>
    <property type="project" value="InterPro"/>
</dbReference>
<evidence type="ECO:0000313" key="9">
    <source>
        <dbReference type="Proteomes" id="UP001197492"/>
    </source>
</evidence>
<gene>
    <name evidence="6" type="ORF">KSV97_08860</name>
    <name evidence="7" type="ORF">KSW06_08715</name>
</gene>
<keyword evidence="3" id="KW-0732">Signal</keyword>
<proteinExistence type="predicted"/>
<evidence type="ECO:0000256" key="1">
    <source>
        <dbReference type="ARBA" id="ARBA00004418"/>
    </source>
</evidence>
<evidence type="ECO:0000313" key="7">
    <source>
        <dbReference type="EMBL" id="MBV3393331.1"/>
    </source>
</evidence>
<reference evidence="6 9" key="1">
    <citation type="submission" date="2021-06" db="EMBL/GenBank/DDBJ databases">
        <title>Collection of gut derived symbiotic bacterial strains cultured from healthy donors.</title>
        <authorList>
            <person name="Lin H."/>
            <person name="Littmann E."/>
            <person name="Pamer E.G."/>
        </authorList>
    </citation>
    <scope>NUCLEOTIDE SEQUENCE</scope>
    <source>
        <strain evidence="7 9">MSK.21.70</strain>
        <strain evidence="6">MSK.21.82</strain>
    </source>
</reference>
<dbReference type="Proteomes" id="UP001196408">
    <property type="component" value="Unassembled WGS sequence"/>
</dbReference>
<dbReference type="GO" id="GO:0042597">
    <property type="term" value="C:periplasmic space"/>
    <property type="evidence" value="ECO:0007669"/>
    <property type="project" value="UniProtKB-SubCell"/>
</dbReference>
<dbReference type="InterPro" id="IPR006059">
    <property type="entry name" value="SBP"/>
</dbReference>
<dbReference type="GO" id="GO:0015846">
    <property type="term" value="P:polyamine transport"/>
    <property type="evidence" value="ECO:0007669"/>
    <property type="project" value="InterPro"/>
</dbReference>
<dbReference type="SUPFAM" id="SSF53850">
    <property type="entry name" value="Periplasmic binding protein-like II"/>
    <property type="match status" value="1"/>
</dbReference>
<dbReference type="PRINTS" id="PR00909">
    <property type="entry name" value="SPERMDNBNDNG"/>
</dbReference>
<accession>A0AAW4MWM2</accession>
<dbReference type="Pfam" id="PF13416">
    <property type="entry name" value="SBP_bac_8"/>
    <property type="match status" value="1"/>
</dbReference>
<keyword evidence="4" id="KW-0574">Periplasm</keyword>
<sequence length="348" mass="40271">MKKLFKGLLCVAVICGLMTGCGSKNYKHTLKVFNWGVYADMDVIKAFQDEYDCKVIYETFDSNESMYTKLLGGNQYDVLVPSDYMIERMIKENLLQKIDWSKITNKKSLDTKVLNQKFDPNNEYWVPYFCGNVGIVYDKTQVTKEDLKAGWEILRNTKYKGNLYMYDSERDSMMVALKALGYSMNTTNENEIQAAFNWLVEQRKTMDPTYATDDSIDNMKNGEKALCVMYSGDAADVMKENPDMGFYMPEEGTNYWFDGFVISKDCKNTDMANKFINYMISDKNAFLNTQEVGYLTTNTVAAAKARKKEFKNNNAYSMRVGPKDECFNYQDTKTKEMFSNYWTKVKAK</sequence>
<comment type="caution">
    <text evidence="6">The sequence shown here is derived from an EMBL/GenBank/DDBJ whole genome shotgun (WGS) entry which is preliminary data.</text>
</comment>
<evidence type="ECO:0000256" key="3">
    <source>
        <dbReference type="ARBA" id="ARBA00022729"/>
    </source>
</evidence>
<evidence type="ECO:0000313" key="6">
    <source>
        <dbReference type="EMBL" id="MBV3383324.1"/>
    </source>
</evidence>
<dbReference type="PIRSF" id="PIRSF019574">
    <property type="entry name" value="Periplasmic_polyamine_BP"/>
    <property type="match status" value="1"/>
</dbReference>
<organism evidence="6 8">
    <name type="scientific">Catenibacterium mitsuokai</name>
    <dbReference type="NCBI Taxonomy" id="100886"/>
    <lineage>
        <taxon>Bacteria</taxon>
        <taxon>Bacillati</taxon>
        <taxon>Bacillota</taxon>
        <taxon>Erysipelotrichia</taxon>
        <taxon>Erysipelotrichales</taxon>
        <taxon>Coprobacillaceae</taxon>
        <taxon>Catenibacterium</taxon>
    </lineage>
</organism>
<dbReference type="CDD" id="cd13663">
    <property type="entry name" value="PBP2_PotD_PotF_like_2"/>
    <property type="match status" value="1"/>
</dbReference>
<dbReference type="EMBL" id="JAHOEF010000065">
    <property type="protein sequence ID" value="MBV3383324.1"/>
    <property type="molecule type" value="Genomic_DNA"/>
</dbReference>
<feature type="binding site" evidence="5">
    <location>
        <position position="84"/>
    </location>
    <ligand>
        <name>spermidine</name>
        <dbReference type="ChEBI" id="CHEBI:57834"/>
    </ligand>
</feature>